<proteinExistence type="predicted"/>
<dbReference type="PATRIC" id="fig|568816.4.peg.1335"/>
<reference evidence="1 2" key="1">
    <citation type="journal article" date="2011" name="J. Bacteriol.">
        <title>Complete genome sequence of Acidaminococcus intestini RYC-MR95, a Gram-negative bacterium from the phylum Firmicutes.</title>
        <authorList>
            <person name="D'Auria G."/>
            <person name="Galan J.C."/>
            <person name="Rodriguez-Alcayna M."/>
            <person name="Moya A."/>
            <person name="Baquero F."/>
            <person name="Latorre A."/>
        </authorList>
    </citation>
    <scope>NUCLEOTIDE SEQUENCE [LARGE SCALE GENOMIC DNA]</scope>
    <source>
        <strain evidence="1 2">RyC-MR95</strain>
    </source>
</reference>
<evidence type="ECO:0000313" key="1">
    <source>
        <dbReference type="EMBL" id="AEQ22601.1"/>
    </source>
</evidence>
<protein>
    <submittedName>
        <fullName evidence="1">Uncharacterized protein</fullName>
    </submittedName>
</protein>
<dbReference type="eggNOG" id="ENOG502ZSF6">
    <property type="taxonomic scope" value="Bacteria"/>
</dbReference>
<dbReference type="Proteomes" id="UP000007093">
    <property type="component" value="Chromosome"/>
</dbReference>
<sequence>MGDRYITILLAETTMVDDVLHYIFDLQFTDAWTDEEVGYIRGELVQTLVFTLNGTEMTEKD</sequence>
<dbReference type="EMBL" id="CP003058">
    <property type="protein sequence ID" value="AEQ22601.1"/>
    <property type="molecule type" value="Genomic_DNA"/>
</dbReference>
<dbReference type="KEGG" id="ain:Acin_1379"/>
<dbReference type="AlphaFoldDB" id="G4Q999"/>
<organism evidence="1 2">
    <name type="scientific">Acidaminococcus intestini (strain RyC-MR95)</name>
    <dbReference type="NCBI Taxonomy" id="568816"/>
    <lineage>
        <taxon>Bacteria</taxon>
        <taxon>Bacillati</taxon>
        <taxon>Bacillota</taxon>
        <taxon>Negativicutes</taxon>
        <taxon>Acidaminococcales</taxon>
        <taxon>Acidaminococcaceae</taxon>
        <taxon>Acidaminococcus</taxon>
    </lineage>
</organism>
<evidence type="ECO:0000313" key="2">
    <source>
        <dbReference type="Proteomes" id="UP000007093"/>
    </source>
</evidence>
<dbReference type="InParanoid" id="G4Q999"/>
<accession>G4Q999</accession>
<gene>
    <name evidence="1" type="ordered locus">Acin_1379</name>
</gene>
<keyword evidence="2" id="KW-1185">Reference proteome</keyword>
<dbReference type="HOGENOM" id="CLU_2911914_0_0_9"/>
<name>G4Q999_ACIIR</name>